<name>A0A3B0SP76_9ZZZZ</name>
<evidence type="ECO:0000256" key="8">
    <source>
        <dbReference type="ARBA" id="ARBA00048109"/>
    </source>
</evidence>
<dbReference type="GO" id="GO:0001666">
    <property type="term" value="P:response to hypoxia"/>
    <property type="evidence" value="ECO:0007669"/>
    <property type="project" value="TreeGrafter"/>
</dbReference>
<dbReference type="EMBL" id="UOEH01000637">
    <property type="protein sequence ID" value="VAW08091.1"/>
    <property type="molecule type" value="Genomic_DNA"/>
</dbReference>
<dbReference type="Gene3D" id="3.30.559.10">
    <property type="entry name" value="Chloramphenicol acetyltransferase-like domain"/>
    <property type="match status" value="1"/>
</dbReference>
<dbReference type="GO" id="GO:0004144">
    <property type="term" value="F:diacylglycerol O-acyltransferase activity"/>
    <property type="evidence" value="ECO:0007669"/>
    <property type="project" value="UniProtKB-EC"/>
</dbReference>
<comment type="catalytic activity">
    <reaction evidence="8">
        <text>an acyl-CoA + a 1,2-diacyl-sn-glycerol = a triacyl-sn-glycerol + CoA</text>
        <dbReference type="Rhea" id="RHEA:10868"/>
        <dbReference type="ChEBI" id="CHEBI:17815"/>
        <dbReference type="ChEBI" id="CHEBI:57287"/>
        <dbReference type="ChEBI" id="CHEBI:58342"/>
        <dbReference type="ChEBI" id="CHEBI:64615"/>
        <dbReference type="EC" id="2.3.1.20"/>
    </reaction>
</comment>
<keyword evidence="6" id="KW-0443">Lipid metabolism</keyword>
<dbReference type="GO" id="GO:0051701">
    <property type="term" value="P:biological process involved in interaction with host"/>
    <property type="evidence" value="ECO:0007669"/>
    <property type="project" value="TreeGrafter"/>
</dbReference>
<protein>
    <recommendedName>
        <fullName evidence="3">diacylglycerol O-acyltransferase</fullName>
        <ecNumber evidence="3">2.3.1.20</ecNumber>
    </recommendedName>
</protein>
<keyword evidence="5 11" id="KW-0808">Transferase</keyword>
<evidence type="ECO:0000256" key="3">
    <source>
        <dbReference type="ARBA" id="ARBA00013244"/>
    </source>
</evidence>
<evidence type="ECO:0000313" key="11">
    <source>
        <dbReference type="EMBL" id="VAW08091.1"/>
    </source>
</evidence>
<accession>A0A3B0SP76</accession>
<evidence type="ECO:0000256" key="4">
    <source>
        <dbReference type="ARBA" id="ARBA00022516"/>
    </source>
</evidence>
<evidence type="ECO:0000256" key="2">
    <source>
        <dbReference type="ARBA" id="ARBA00005189"/>
    </source>
</evidence>
<dbReference type="PANTHER" id="PTHR31650:SF1">
    <property type="entry name" value="WAX ESTER SYNTHASE_DIACYLGLYCEROL ACYLTRANSFERASE 4-RELATED"/>
    <property type="match status" value="1"/>
</dbReference>
<evidence type="ECO:0000256" key="1">
    <source>
        <dbReference type="ARBA" id="ARBA00004771"/>
    </source>
</evidence>
<dbReference type="GO" id="GO:0019432">
    <property type="term" value="P:triglyceride biosynthetic process"/>
    <property type="evidence" value="ECO:0007669"/>
    <property type="project" value="UniProtKB-UniPathway"/>
</dbReference>
<dbReference type="GO" id="GO:0005886">
    <property type="term" value="C:plasma membrane"/>
    <property type="evidence" value="ECO:0007669"/>
    <property type="project" value="TreeGrafter"/>
</dbReference>
<dbReference type="InterPro" id="IPR004255">
    <property type="entry name" value="O-acyltransferase_WSD1_N"/>
</dbReference>
<dbReference type="Pfam" id="PF03007">
    <property type="entry name" value="WS_DGAT_cat"/>
    <property type="match status" value="1"/>
</dbReference>
<dbReference type="UniPathway" id="UPA00282"/>
<comment type="pathway">
    <text evidence="1">Glycerolipid metabolism; triacylglycerol biosynthesis.</text>
</comment>
<dbReference type="InterPro" id="IPR045034">
    <property type="entry name" value="O-acyltransferase_WSD1-like"/>
</dbReference>
<dbReference type="EC" id="2.3.1.20" evidence="3"/>
<dbReference type="Pfam" id="PF06974">
    <property type="entry name" value="WS_DGAT_C"/>
    <property type="match status" value="1"/>
</dbReference>
<dbReference type="AlphaFoldDB" id="A0A3B0SP76"/>
<evidence type="ECO:0000256" key="5">
    <source>
        <dbReference type="ARBA" id="ARBA00022679"/>
    </source>
</evidence>
<keyword evidence="4" id="KW-0444">Lipid biosynthesis</keyword>
<dbReference type="InterPro" id="IPR014292">
    <property type="entry name" value="Acyl_transf_WS/DGAT"/>
</dbReference>
<dbReference type="NCBIfam" id="TIGR02946">
    <property type="entry name" value="acyl_WS_DGAT"/>
    <property type="match status" value="1"/>
</dbReference>
<dbReference type="InterPro" id="IPR023213">
    <property type="entry name" value="CAT-like_dom_sf"/>
</dbReference>
<evidence type="ECO:0000259" key="9">
    <source>
        <dbReference type="Pfam" id="PF03007"/>
    </source>
</evidence>
<sequence length="478" mass="52468">MQQMQGLDATFVAFEQPNAPIHIGSVLIYDPATAPGGFVRFKDILKFIKGRLHMAPVMRRRMVKAPLNIDYPYWIEDPRFDLEYHVRHVALPKPGDWRQLNILAARNFARPLDLTRPPWEILVVEGLDNVEGVPKGSYAMLTKIHHAAIDGVSGVDLMQALHTAAPEIDDIPKPDPWKPERMPSQLGLLTRGYVRALTLPWRQAGAAIKSAPGMARAAKGFLSGDFDIKGALNTPRTRFNQVVSPHRVIDGTTFSLAKIKEMRRLVEGATVNDAVLSIVGGALRNYLIAHGDLPEDTLSAMAPISVRDESEKNTMGNQVSAMRAPLGTHIEDAVERLAFVHDETQKSKAMSNAMGARQMTEMSKVSPAMFMGLGARAYSQWGLANRMKPMFNTVVTNVPGPPIPIYSCGAKLIGLYGNLCLLDGVGLGHVVHSYVGEITIGVTACREAMPDPENYMRHLQQSYAAHLSALDQVEDEAA</sequence>
<comment type="pathway">
    <text evidence="2">Lipid metabolism.</text>
</comment>
<proteinExistence type="predicted"/>
<keyword evidence="7 11" id="KW-0012">Acyltransferase</keyword>
<dbReference type="GO" id="GO:0071731">
    <property type="term" value="P:response to nitric oxide"/>
    <property type="evidence" value="ECO:0007669"/>
    <property type="project" value="TreeGrafter"/>
</dbReference>
<dbReference type="SUPFAM" id="SSF52777">
    <property type="entry name" value="CoA-dependent acyltransferases"/>
    <property type="match status" value="1"/>
</dbReference>
<evidence type="ECO:0000256" key="7">
    <source>
        <dbReference type="ARBA" id="ARBA00023315"/>
    </source>
</evidence>
<dbReference type="InterPro" id="IPR009721">
    <property type="entry name" value="O-acyltransferase_WSD1_C"/>
</dbReference>
<reference evidence="11" key="1">
    <citation type="submission" date="2018-06" db="EMBL/GenBank/DDBJ databases">
        <authorList>
            <person name="Zhirakovskaya E."/>
        </authorList>
    </citation>
    <scope>NUCLEOTIDE SEQUENCE</scope>
</reference>
<organism evidence="11">
    <name type="scientific">hydrothermal vent metagenome</name>
    <dbReference type="NCBI Taxonomy" id="652676"/>
    <lineage>
        <taxon>unclassified sequences</taxon>
        <taxon>metagenomes</taxon>
        <taxon>ecological metagenomes</taxon>
    </lineage>
</organism>
<feature type="domain" description="O-acyltransferase WSD1-like N-terminal" evidence="9">
    <location>
        <begin position="4"/>
        <end position="275"/>
    </location>
</feature>
<gene>
    <name evidence="11" type="ORF">MNBD_ALPHA05-1845</name>
</gene>
<feature type="domain" description="O-acyltransferase WSD1 C-terminal" evidence="10">
    <location>
        <begin position="315"/>
        <end position="464"/>
    </location>
</feature>
<dbReference type="PANTHER" id="PTHR31650">
    <property type="entry name" value="O-ACYLTRANSFERASE (WSD1-LIKE) FAMILY PROTEIN"/>
    <property type="match status" value="1"/>
</dbReference>
<evidence type="ECO:0000259" key="10">
    <source>
        <dbReference type="Pfam" id="PF06974"/>
    </source>
</evidence>
<evidence type="ECO:0000256" key="6">
    <source>
        <dbReference type="ARBA" id="ARBA00023098"/>
    </source>
</evidence>